<protein>
    <submittedName>
        <fullName evidence="1">Uncharacterized protein</fullName>
    </submittedName>
</protein>
<name>A0A834G1A7_RHOSS</name>
<keyword evidence="2" id="KW-1185">Reference proteome</keyword>
<evidence type="ECO:0000313" key="2">
    <source>
        <dbReference type="Proteomes" id="UP000626092"/>
    </source>
</evidence>
<proteinExistence type="predicted"/>
<dbReference type="AlphaFoldDB" id="A0A834G1A7"/>
<reference evidence="1" key="1">
    <citation type="submission" date="2019-11" db="EMBL/GenBank/DDBJ databases">
        <authorList>
            <person name="Liu Y."/>
            <person name="Hou J."/>
            <person name="Li T.-Q."/>
            <person name="Guan C.-H."/>
            <person name="Wu X."/>
            <person name="Wu H.-Z."/>
            <person name="Ling F."/>
            <person name="Zhang R."/>
            <person name="Shi X.-G."/>
            <person name="Ren J.-P."/>
            <person name="Chen E.-F."/>
            <person name="Sun J.-M."/>
        </authorList>
    </citation>
    <scope>NUCLEOTIDE SEQUENCE</scope>
    <source>
        <strain evidence="1">Adult_tree_wgs_1</strain>
        <tissue evidence="1">Leaves</tissue>
    </source>
</reference>
<dbReference type="Proteomes" id="UP000626092">
    <property type="component" value="Unassembled WGS sequence"/>
</dbReference>
<dbReference type="EMBL" id="WJXA01000013">
    <property type="protein sequence ID" value="KAF7119812.1"/>
    <property type="molecule type" value="Genomic_DNA"/>
</dbReference>
<accession>A0A834G1A7</accession>
<sequence>MFSRKPKMLWEYLCVDGGRLQCPCPSLGSLYEEKKKTRIFGAHPKGAIARHAFVERRNYGNNRFSSGKFGLAALNCSQITARALLQSGEEDRPMMQGSFEPSLEKLSFLLALFVLTLDFNGYVWKEMTVNKTERRWFGEFQVKQAQFSGAKYVLASSNSCQISASALLQSGQSQGAGLTLVVLSNGGGWCLEQTVTDSQKGIAARVITIDEPHLGNMLPLHPISDSSGRDRLIGSNSMGETKQHCSPYCLNSSSRVGIYSAKCLKCLLIPTACY</sequence>
<comment type="caution">
    <text evidence="1">The sequence shown here is derived from an EMBL/GenBank/DDBJ whole genome shotgun (WGS) entry which is preliminary data.</text>
</comment>
<gene>
    <name evidence="1" type="ORF">RHSIM_Rhsim13G0015400</name>
</gene>
<evidence type="ECO:0000313" key="1">
    <source>
        <dbReference type="EMBL" id="KAF7119812.1"/>
    </source>
</evidence>
<organism evidence="1 2">
    <name type="scientific">Rhododendron simsii</name>
    <name type="common">Sims's rhododendron</name>
    <dbReference type="NCBI Taxonomy" id="118357"/>
    <lineage>
        <taxon>Eukaryota</taxon>
        <taxon>Viridiplantae</taxon>
        <taxon>Streptophyta</taxon>
        <taxon>Embryophyta</taxon>
        <taxon>Tracheophyta</taxon>
        <taxon>Spermatophyta</taxon>
        <taxon>Magnoliopsida</taxon>
        <taxon>eudicotyledons</taxon>
        <taxon>Gunneridae</taxon>
        <taxon>Pentapetalae</taxon>
        <taxon>asterids</taxon>
        <taxon>Ericales</taxon>
        <taxon>Ericaceae</taxon>
        <taxon>Ericoideae</taxon>
        <taxon>Rhodoreae</taxon>
        <taxon>Rhododendron</taxon>
    </lineage>
</organism>